<name>A0ABW1SA89_9PROT</name>
<comment type="similarity">
    <text evidence="2 14">Belongs to the UppP family.</text>
</comment>
<dbReference type="RefSeq" id="WP_377378618.1">
    <property type="nucleotide sequence ID" value="NZ_JBHSSW010000012.1"/>
</dbReference>
<evidence type="ECO:0000256" key="1">
    <source>
        <dbReference type="ARBA" id="ARBA00004651"/>
    </source>
</evidence>
<dbReference type="PANTHER" id="PTHR30622:SF4">
    <property type="entry name" value="UNDECAPRENYL-DIPHOSPHATASE"/>
    <property type="match status" value="1"/>
</dbReference>
<dbReference type="HAMAP" id="MF_01006">
    <property type="entry name" value="Undec_diphosphatase"/>
    <property type="match status" value="1"/>
</dbReference>
<feature type="transmembrane region" description="Helical" evidence="14">
    <location>
        <begin position="263"/>
        <end position="284"/>
    </location>
</feature>
<comment type="miscellaneous">
    <text evidence="14">Bacitracin is thought to be involved in the inhibition of peptidoglycan synthesis by sequestering undecaprenyl diphosphate, thereby reducing the pool of lipid carrier available.</text>
</comment>
<feature type="transmembrane region" description="Helical" evidence="14">
    <location>
        <begin position="194"/>
        <end position="214"/>
    </location>
</feature>
<organism evidence="15 16">
    <name type="scientific">Ponticaulis profundi</name>
    <dbReference type="NCBI Taxonomy" id="2665222"/>
    <lineage>
        <taxon>Bacteria</taxon>
        <taxon>Pseudomonadati</taxon>
        <taxon>Pseudomonadota</taxon>
        <taxon>Alphaproteobacteria</taxon>
        <taxon>Hyphomonadales</taxon>
        <taxon>Hyphomonadaceae</taxon>
        <taxon>Ponticaulis</taxon>
    </lineage>
</organism>
<protein>
    <recommendedName>
        <fullName evidence="4 14">Undecaprenyl-diphosphatase</fullName>
        <ecNumber evidence="3 14">3.6.1.27</ecNumber>
    </recommendedName>
    <alternativeName>
        <fullName evidence="12 14">Bacitracin resistance protein</fullName>
    </alternativeName>
    <alternativeName>
        <fullName evidence="11 14">Undecaprenyl pyrophosphate phosphatase</fullName>
    </alternativeName>
</protein>
<evidence type="ECO:0000256" key="6">
    <source>
        <dbReference type="ARBA" id="ARBA00022692"/>
    </source>
</evidence>
<keyword evidence="14" id="KW-0961">Cell wall biogenesis/degradation</keyword>
<evidence type="ECO:0000313" key="15">
    <source>
        <dbReference type="EMBL" id="MFC6198422.1"/>
    </source>
</evidence>
<keyword evidence="5 14" id="KW-1003">Cell membrane</keyword>
<feature type="transmembrane region" description="Helical" evidence="14">
    <location>
        <begin position="155"/>
        <end position="173"/>
    </location>
</feature>
<evidence type="ECO:0000256" key="9">
    <source>
        <dbReference type="ARBA" id="ARBA00023136"/>
    </source>
</evidence>
<comment type="catalytic activity">
    <reaction evidence="13 14">
        <text>di-trans,octa-cis-undecaprenyl diphosphate + H2O = di-trans,octa-cis-undecaprenyl phosphate + phosphate + H(+)</text>
        <dbReference type="Rhea" id="RHEA:28094"/>
        <dbReference type="ChEBI" id="CHEBI:15377"/>
        <dbReference type="ChEBI" id="CHEBI:15378"/>
        <dbReference type="ChEBI" id="CHEBI:43474"/>
        <dbReference type="ChEBI" id="CHEBI:58405"/>
        <dbReference type="ChEBI" id="CHEBI:60392"/>
        <dbReference type="EC" id="3.6.1.27"/>
    </reaction>
</comment>
<dbReference type="InterPro" id="IPR003824">
    <property type="entry name" value="UppP"/>
</dbReference>
<evidence type="ECO:0000256" key="7">
    <source>
        <dbReference type="ARBA" id="ARBA00022801"/>
    </source>
</evidence>
<keyword evidence="9 14" id="KW-0472">Membrane</keyword>
<reference evidence="16" key="1">
    <citation type="journal article" date="2019" name="Int. J. Syst. Evol. Microbiol.">
        <title>The Global Catalogue of Microorganisms (GCM) 10K type strain sequencing project: providing services to taxonomists for standard genome sequencing and annotation.</title>
        <authorList>
            <consortium name="The Broad Institute Genomics Platform"/>
            <consortium name="The Broad Institute Genome Sequencing Center for Infectious Disease"/>
            <person name="Wu L."/>
            <person name="Ma J."/>
        </authorList>
    </citation>
    <scope>NUCLEOTIDE SEQUENCE [LARGE SCALE GENOMIC DNA]</scope>
    <source>
        <strain evidence="16">CGMCC-1.15741</strain>
    </source>
</reference>
<gene>
    <name evidence="14" type="primary">uppP</name>
    <name evidence="15" type="ORF">ACFQDM_10040</name>
</gene>
<dbReference type="EC" id="3.6.1.27" evidence="3 14"/>
<accession>A0ABW1SA89</accession>
<evidence type="ECO:0000256" key="2">
    <source>
        <dbReference type="ARBA" id="ARBA00010621"/>
    </source>
</evidence>
<feature type="transmembrane region" description="Helical" evidence="14">
    <location>
        <begin position="90"/>
        <end position="111"/>
    </location>
</feature>
<evidence type="ECO:0000313" key="16">
    <source>
        <dbReference type="Proteomes" id="UP001596303"/>
    </source>
</evidence>
<evidence type="ECO:0000256" key="4">
    <source>
        <dbReference type="ARBA" id="ARBA00021581"/>
    </source>
</evidence>
<evidence type="ECO:0000256" key="5">
    <source>
        <dbReference type="ARBA" id="ARBA00022475"/>
    </source>
</evidence>
<keyword evidence="7 14" id="KW-0378">Hydrolase</keyword>
<evidence type="ECO:0000256" key="14">
    <source>
        <dbReference type="HAMAP-Rule" id="MF_01006"/>
    </source>
</evidence>
<dbReference type="EMBL" id="JBHSSW010000012">
    <property type="protein sequence ID" value="MFC6198422.1"/>
    <property type="molecule type" value="Genomic_DNA"/>
</dbReference>
<evidence type="ECO:0000256" key="13">
    <source>
        <dbReference type="ARBA" id="ARBA00047594"/>
    </source>
</evidence>
<feature type="transmembrane region" description="Helical" evidence="14">
    <location>
        <begin position="42"/>
        <end position="61"/>
    </location>
</feature>
<feature type="transmembrane region" description="Helical" evidence="14">
    <location>
        <begin position="234"/>
        <end position="254"/>
    </location>
</feature>
<keyword evidence="6 14" id="KW-0812">Transmembrane</keyword>
<proteinExistence type="inferred from homology"/>
<feature type="transmembrane region" description="Helical" evidence="14">
    <location>
        <begin position="123"/>
        <end position="140"/>
    </location>
</feature>
<keyword evidence="14" id="KW-0133">Cell shape</keyword>
<evidence type="ECO:0000256" key="8">
    <source>
        <dbReference type="ARBA" id="ARBA00022989"/>
    </source>
</evidence>
<comment type="caution">
    <text evidence="15">The sequence shown here is derived from an EMBL/GenBank/DDBJ whole genome shotgun (WGS) entry which is preliminary data.</text>
</comment>
<comment type="subcellular location">
    <subcellularLocation>
        <location evidence="1 14">Cell membrane</location>
        <topology evidence="1 14">Multi-pass membrane protein</topology>
    </subcellularLocation>
</comment>
<feature type="transmembrane region" description="Helical" evidence="14">
    <location>
        <begin position="6"/>
        <end position="30"/>
    </location>
</feature>
<keyword evidence="16" id="KW-1185">Reference proteome</keyword>
<evidence type="ECO:0000256" key="12">
    <source>
        <dbReference type="ARBA" id="ARBA00032932"/>
    </source>
</evidence>
<dbReference type="Pfam" id="PF02673">
    <property type="entry name" value="BacA"/>
    <property type="match status" value="1"/>
</dbReference>
<evidence type="ECO:0000256" key="11">
    <source>
        <dbReference type="ARBA" id="ARBA00032707"/>
    </source>
</evidence>
<comment type="function">
    <text evidence="14">Catalyzes the dephosphorylation of undecaprenyl diphosphate (UPP). Confers resistance to bacitracin.</text>
</comment>
<dbReference type="Proteomes" id="UP001596303">
    <property type="component" value="Unassembled WGS sequence"/>
</dbReference>
<evidence type="ECO:0000256" key="10">
    <source>
        <dbReference type="ARBA" id="ARBA00023251"/>
    </source>
</evidence>
<sequence>MSIIQLIFISLIQGITEWLPISSSGHVLLASSYFGFATRDELLINAMAHVGTLFAVLLYFYKDVGRAIAGGFELVAAPATKKSLSDNGRLAALILISMPIALAIAFLHELLLTEDMKHALRSVWTVAASTFVFGLVLWWADTKGKNEKSLQDMSLMQALLIGASQAIAAVIPGTSRSGITMTTARWFGFERTEAARFSMLIGAPILAAGGAYAILELLTADDTAGAAHMSDGLIVAGLSFVSGYASIFVLMALLKRISFLPFVIYRIFLAIALLLFSPLALGWIGA</sequence>
<dbReference type="PANTHER" id="PTHR30622">
    <property type="entry name" value="UNDECAPRENYL-DIPHOSPHATASE"/>
    <property type="match status" value="1"/>
</dbReference>
<evidence type="ECO:0000256" key="3">
    <source>
        <dbReference type="ARBA" id="ARBA00012374"/>
    </source>
</evidence>
<keyword evidence="10 14" id="KW-0046">Antibiotic resistance</keyword>
<keyword evidence="8 14" id="KW-1133">Transmembrane helix</keyword>
<keyword evidence="14" id="KW-0573">Peptidoglycan synthesis</keyword>